<evidence type="ECO:0000313" key="3">
    <source>
        <dbReference type="Proteomes" id="UP001327560"/>
    </source>
</evidence>
<sequence length="103" mass="10924">MSGKERGYVRATVSLWRSGRCGSDRRSSSGRGGRPSYDGSDDGTCTMVGGPTTSLAGYDSLSYDCNFDEGQRGDIEDDTVRRGFSVRFATSPTSAKSSMDLGG</sequence>
<keyword evidence="3" id="KW-1185">Reference proteome</keyword>
<name>A0AAQ3KJ33_9LILI</name>
<accession>A0AAQ3KJ33</accession>
<protein>
    <submittedName>
        <fullName evidence="2">Uncharacterized protein</fullName>
    </submittedName>
</protein>
<dbReference type="Proteomes" id="UP001327560">
    <property type="component" value="Chromosome 6"/>
</dbReference>
<evidence type="ECO:0000313" key="2">
    <source>
        <dbReference type="EMBL" id="WOL09490.1"/>
    </source>
</evidence>
<reference evidence="2 3" key="1">
    <citation type="submission" date="2023-10" db="EMBL/GenBank/DDBJ databases">
        <title>Chromosome-scale genome assembly provides insights into flower coloration mechanisms of Canna indica.</title>
        <authorList>
            <person name="Li C."/>
        </authorList>
    </citation>
    <scope>NUCLEOTIDE SEQUENCE [LARGE SCALE GENOMIC DNA]</scope>
    <source>
        <tissue evidence="2">Flower</tissue>
    </source>
</reference>
<dbReference type="AlphaFoldDB" id="A0AAQ3KJ33"/>
<organism evidence="2 3">
    <name type="scientific">Canna indica</name>
    <name type="common">Indian-shot</name>
    <dbReference type="NCBI Taxonomy" id="4628"/>
    <lineage>
        <taxon>Eukaryota</taxon>
        <taxon>Viridiplantae</taxon>
        <taxon>Streptophyta</taxon>
        <taxon>Embryophyta</taxon>
        <taxon>Tracheophyta</taxon>
        <taxon>Spermatophyta</taxon>
        <taxon>Magnoliopsida</taxon>
        <taxon>Liliopsida</taxon>
        <taxon>Zingiberales</taxon>
        <taxon>Cannaceae</taxon>
        <taxon>Canna</taxon>
    </lineage>
</organism>
<gene>
    <name evidence="2" type="ORF">Cni_G18243</name>
</gene>
<proteinExistence type="predicted"/>
<evidence type="ECO:0000256" key="1">
    <source>
        <dbReference type="SAM" id="MobiDB-lite"/>
    </source>
</evidence>
<dbReference type="EMBL" id="CP136895">
    <property type="protein sequence ID" value="WOL09490.1"/>
    <property type="molecule type" value="Genomic_DNA"/>
</dbReference>
<feature type="region of interest" description="Disordered" evidence="1">
    <location>
        <begin position="19"/>
        <end position="51"/>
    </location>
</feature>